<evidence type="ECO:0000256" key="1">
    <source>
        <dbReference type="SAM" id="Coils"/>
    </source>
</evidence>
<evidence type="ECO:0000313" key="3">
    <source>
        <dbReference type="Proteomes" id="UP000199183"/>
    </source>
</evidence>
<feature type="coiled-coil region" evidence="1">
    <location>
        <begin position="397"/>
        <end position="424"/>
    </location>
</feature>
<keyword evidence="1" id="KW-0175">Coiled coil</keyword>
<evidence type="ECO:0000313" key="2">
    <source>
        <dbReference type="EMBL" id="SEB54819.1"/>
    </source>
</evidence>
<dbReference type="RefSeq" id="WP_176980725.1">
    <property type="nucleotide sequence ID" value="NZ_FNRY01000001.1"/>
</dbReference>
<dbReference type="SUPFAM" id="SSF53850">
    <property type="entry name" value="Periplasmic binding protein-like II"/>
    <property type="match status" value="1"/>
</dbReference>
<proteinExistence type="predicted"/>
<name>A0A1H4K8D4_9MICO</name>
<dbReference type="STRING" id="640635.SAMN04489806_1063"/>
<dbReference type="AlphaFoldDB" id="A0A1H4K8D4"/>
<dbReference type="PROSITE" id="PS51257">
    <property type="entry name" value="PROKAR_LIPOPROTEIN"/>
    <property type="match status" value="1"/>
</dbReference>
<organism evidence="2 3">
    <name type="scientific">Paramicrobacterium humi</name>
    <dbReference type="NCBI Taxonomy" id="640635"/>
    <lineage>
        <taxon>Bacteria</taxon>
        <taxon>Bacillati</taxon>
        <taxon>Actinomycetota</taxon>
        <taxon>Actinomycetes</taxon>
        <taxon>Micrococcales</taxon>
        <taxon>Microbacteriaceae</taxon>
        <taxon>Paramicrobacterium</taxon>
    </lineage>
</organism>
<reference evidence="2 3" key="1">
    <citation type="submission" date="2016-10" db="EMBL/GenBank/DDBJ databases">
        <authorList>
            <person name="de Groot N.N."/>
        </authorList>
    </citation>
    <scope>NUCLEOTIDE SEQUENCE [LARGE SCALE GENOMIC DNA]</scope>
    <source>
        <strain evidence="2 3">DSM 21799</strain>
    </source>
</reference>
<dbReference type="Pfam" id="PF13379">
    <property type="entry name" value="NMT1_2"/>
    <property type="match status" value="1"/>
</dbReference>
<keyword evidence="3" id="KW-1185">Reference proteome</keyword>
<dbReference type="Proteomes" id="UP000199183">
    <property type="component" value="Unassembled WGS sequence"/>
</dbReference>
<protein>
    <submittedName>
        <fullName evidence="2">NMT1-like family protein</fullName>
    </submittedName>
</protein>
<accession>A0A1H4K8D4</accession>
<dbReference type="EMBL" id="FNRY01000001">
    <property type="protein sequence ID" value="SEB54819.1"/>
    <property type="molecule type" value="Genomic_DNA"/>
</dbReference>
<dbReference type="Gene3D" id="3.40.190.10">
    <property type="entry name" value="Periplasmic binding protein-like II"/>
    <property type="match status" value="2"/>
</dbReference>
<gene>
    <name evidence="2" type="ORF">SAMN04489806_1063</name>
</gene>
<sequence>MKKYHSHRRSGLARLGITAIGAGLALTLAACSGVEDGSANAGVSEDNELLEKYDVAIPTTDLKMGLMPYGDHMSMVIAYENNWFEEAGIQVDDKRATFDLDQLQGLMINRTFDIATNYIPDQLRNAQGSPDVNFLGIVDITSGTGVLAAPDSNLKTIESELEAGASWDDAVATVMNQMVGKRFGMEDVGAHRGFIDTVMDEGGISFDDLGEFQTSKDPQLVLMARGDKLDFVLPQGGAIEAKLITEGWYPIIQQHDLIENLPAGSPEAISGVGNVGLSINEKFYEENPDAALRIAGVMFRTIDAVIEDVNSDTTDNVSLVAPVLSATTSVEITPEEVLSIYRDVGPFISFEDQADVWANEDSPLYYKTVYNLQIERAREAGVITDPDLAAEDLAGIAEEVYIEMSRLKSEYEELVKEAGDLTGEQKELAEIAAKHYENRNYLDAQRILSAALNS</sequence>